<evidence type="ECO:0000313" key="8">
    <source>
        <dbReference type="Proteomes" id="UP000469871"/>
    </source>
</evidence>
<dbReference type="EMBL" id="FKLM01000093">
    <property type="protein sequence ID" value="SAM53600.1"/>
    <property type="molecule type" value="Genomic_DNA"/>
</dbReference>
<evidence type="ECO:0000313" key="2">
    <source>
        <dbReference type="EMBL" id="OOL73418.1"/>
    </source>
</evidence>
<evidence type="ECO:0000313" key="3">
    <source>
        <dbReference type="EMBL" id="PZM55074.1"/>
    </source>
</evidence>
<evidence type="ECO:0000313" key="1">
    <source>
        <dbReference type="EMBL" id="KAB7572711.1"/>
    </source>
</evidence>
<evidence type="ECO:0000313" key="5">
    <source>
        <dbReference type="Proteomes" id="UP000183509"/>
    </source>
</evidence>
<reference evidence="4 5" key="1">
    <citation type="submission" date="2016-04" db="EMBL/GenBank/DDBJ databases">
        <authorList>
            <person name="Millard A."/>
        </authorList>
    </citation>
    <scope>NUCLEOTIDE SEQUENCE [LARGE SCALE GENOMIC DNA]</scope>
    <source>
        <strain evidence="4">Isolate 22</strain>
    </source>
</reference>
<reference evidence="1 8" key="4">
    <citation type="submission" date="2019-10" db="EMBL/GenBank/DDBJ databases">
        <title>Evolutionary dynamics of vancomycin-resistant Enterococcus faecium during gastrointestinal tract colonization and bloodstream infection in immunocompromised pediatric patients.</title>
        <authorList>
            <person name="Chilambi G.S."/>
            <person name="Nordstrom H.R."/>
            <person name="Evans D.R."/>
            <person name="Ferrolino J."/>
            <person name="Hayden R.T."/>
            <person name="Maron G.M."/>
            <person name="Vo A.N."/>
            <person name="Gilmore M.S."/>
            <person name="Wolf J."/>
            <person name="Rosch J.W."/>
            <person name="Van Tyne D."/>
        </authorList>
    </citation>
    <scope>NUCLEOTIDE SEQUENCE [LARGE SCALE GENOMIC DNA]</scope>
    <source>
        <strain evidence="1 8">VRECG27</strain>
    </source>
</reference>
<sequence>MKRKSYDRWGIEITSFNRNIAFHVECDCGELAKSVYQKNYFYCPKCHRRYGVHGT</sequence>
<proteinExistence type="predicted"/>
<name>A0A133CJQ5_ENTFC</name>
<accession>A0A133CJQ5</accession>
<reference evidence="2 6" key="2">
    <citation type="submission" date="2017-02" db="EMBL/GenBank/DDBJ databases">
        <title>Clonality and virulence of isolates of VRE in Hematopoietic Stem Cell Transplanted (HSCT) patients.</title>
        <authorList>
            <person name="Marchi A.P."/>
            <person name="Martins R.C."/>
            <person name="Marie S.K."/>
            <person name="Levin A.S."/>
            <person name="Costa S.F."/>
        </authorList>
    </citation>
    <scope>NUCLEOTIDE SEQUENCE [LARGE SCALE GENOMIC DNA]</scope>
    <source>
        <strain evidence="2 6">LIM1759</strain>
    </source>
</reference>
<evidence type="ECO:0000313" key="6">
    <source>
        <dbReference type="Proteomes" id="UP000191171"/>
    </source>
</evidence>
<evidence type="ECO:0000313" key="4">
    <source>
        <dbReference type="EMBL" id="SAM53600.1"/>
    </source>
</evidence>
<evidence type="ECO:0000313" key="7">
    <source>
        <dbReference type="Proteomes" id="UP000249070"/>
    </source>
</evidence>
<dbReference type="EMBL" id="WEFP01000003">
    <property type="protein sequence ID" value="KAB7572711.1"/>
    <property type="molecule type" value="Genomic_DNA"/>
</dbReference>
<gene>
    <name evidence="2" type="ORF">B1P95_18860</name>
    <name evidence="3" type="ORF">DKP91_11435</name>
    <name evidence="4" type="ORF">DTPHA_602828</name>
    <name evidence="1" type="ORF">GBM73_15145</name>
</gene>
<reference evidence="3 7" key="3">
    <citation type="submission" date="2018-05" db="EMBL/GenBank/DDBJ databases">
        <title>Vancomycin-resistant Enterococcus faecium strain from Chelyabinsk, Russia.</title>
        <authorList>
            <person name="Gostev V."/>
            <person name="Goncharov A."/>
            <person name="Kolodzhieva V."/>
            <person name="Suvorov A."/>
            <person name="Sidorenko S."/>
            <person name="Zueva L."/>
        </authorList>
    </citation>
    <scope>NUCLEOTIDE SEQUENCE [LARGE SCALE GENOMIC DNA]</scope>
    <source>
        <strain evidence="3 7">20</strain>
    </source>
</reference>
<dbReference type="Proteomes" id="UP000249070">
    <property type="component" value="Unassembled WGS sequence"/>
</dbReference>
<dbReference type="GeneID" id="66453976"/>
<dbReference type="Proteomes" id="UP000183509">
    <property type="component" value="Unassembled WGS sequence"/>
</dbReference>
<protein>
    <submittedName>
        <fullName evidence="1">Transcriptional regulator</fullName>
    </submittedName>
</protein>
<dbReference type="EMBL" id="QHGU01000066">
    <property type="protein sequence ID" value="PZM55074.1"/>
    <property type="molecule type" value="Genomic_DNA"/>
</dbReference>
<dbReference type="Proteomes" id="UP000469871">
    <property type="component" value="Unassembled WGS sequence"/>
</dbReference>
<organism evidence="1 8">
    <name type="scientific">Enterococcus faecium</name>
    <name type="common">Streptococcus faecium</name>
    <dbReference type="NCBI Taxonomy" id="1352"/>
    <lineage>
        <taxon>Bacteria</taxon>
        <taxon>Bacillati</taxon>
        <taxon>Bacillota</taxon>
        <taxon>Bacilli</taxon>
        <taxon>Lactobacillales</taxon>
        <taxon>Enterococcaceae</taxon>
        <taxon>Enterococcus</taxon>
    </lineage>
</organism>
<dbReference type="Proteomes" id="UP000191171">
    <property type="component" value="Unassembled WGS sequence"/>
</dbReference>
<dbReference type="RefSeq" id="WP_000824191.1">
    <property type="nucleotide sequence ID" value="NZ_AP022342.1"/>
</dbReference>
<dbReference type="EMBL" id="MVGJ01000675">
    <property type="protein sequence ID" value="OOL73418.1"/>
    <property type="molecule type" value="Genomic_DNA"/>
</dbReference>
<comment type="caution">
    <text evidence="1">The sequence shown here is derived from an EMBL/GenBank/DDBJ whole genome shotgun (WGS) entry which is preliminary data.</text>
</comment>
<dbReference type="AlphaFoldDB" id="A0A133CJQ5"/>